<dbReference type="Proteomes" id="UP000638014">
    <property type="component" value="Unassembled WGS sequence"/>
</dbReference>
<evidence type="ECO:0000256" key="5">
    <source>
        <dbReference type="PIRNR" id="PIRNR038994"/>
    </source>
</evidence>
<dbReference type="PANTHER" id="PTHR11113:SF14">
    <property type="entry name" value="N-ACETYLGLUCOSAMINE-6-PHOSPHATE DEACETYLASE"/>
    <property type="match status" value="1"/>
</dbReference>
<gene>
    <name evidence="10" type="primary">nagA</name>
    <name evidence="10" type="ORF">IC617_01890</name>
</gene>
<dbReference type="SUPFAM" id="SSF51338">
    <property type="entry name" value="Composite domain of metallo-dependent hydrolases"/>
    <property type="match status" value="1"/>
</dbReference>
<dbReference type="InterPro" id="IPR006680">
    <property type="entry name" value="Amidohydro-rel"/>
</dbReference>
<reference evidence="10" key="1">
    <citation type="submission" date="2020-09" db="EMBL/GenBank/DDBJ databases">
        <title>A novel bacterium of genus Neiella, isolated from South China Sea.</title>
        <authorList>
            <person name="Huang H."/>
            <person name="Mo K."/>
            <person name="Hu Y."/>
        </authorList>
    </citation>
    <scope>NUCLEOTIDE SEQUENCE</scope>
    <source>
        <strain evidence="10">HB171785</strain>
    </source>
</reference>
<dbReference type="PIRSF" id="PIRSF038994">
    <property type="entry name" value="NagA"/>
    <property type="match status" value="1"/>
</dbReference>
<evidence type="ECO:0000256" key="8">
    <source>
        <dbReference type="PIRSR" id="PIRSR038994-3"/>
    </source>
</evidence>
<dbReference type="PANTHER" id="PTHR11113">
    <property type="entry name" value="N-ACETYLGLUCOSAMINE-6-PHOSPHATE DEACETYLASE"/>
    <property type="match status" value="1"/>
</dbReference>
<dbReference type="InterPro" id="IPR003764">
    <property type="entry name" value="GlcNAc_6-P_deAcase"/>
</dbReference>
<dbReference type="Pfam" id="PF01979">
    <property type="entry name" value="Amidohydro_1"/>
    <property type="match status" value="1"/>
</dbReference>
<keyword evidence="2 8" id="KW-0479">Metal-binding</keyword>
<comment type="cofactor">
    <cofactor evidence="8">
        <name>a divalent metal cation</name>
        <dbReference type="ChEBI" id="CHEBI:60240"/>
    </cofactor>
    <text evidence="8">Binds 1 divalent metal cation per subunit.</text>
</comment>
<evidence type="ECO:0000313" key="11">
    <source>
        <dbReference type="Proteomes" id="UP000638014"/>
    </source>
</evidence>
<dbReference type="GO" id="GO:0006046">
    <property type="term" value="P:N-acetylglucosamine catabolic process"/>
    <property type="evidence" value="ECO:0007669"/>
    <property type="project" value="TreeGrafter"/>
</dbReference>
<feature type="binding site" evidence="8">
    <location>
        <position position="126"/>
    </location>
    <ligand>
        <name>Zn(2+)</name>
        <dbReference type="ChEBI" id="CHEBI:29105"/>
    </ligand>
</feature>
<dbReference type="SUPFAM" id="SSF51556">
    <property type="entry name" value="Metallo-dependent hydrolases"/>
    <property type="match status" value="1"/>
</dbReference>
<dbReference type="AlphaFoldDB" id="A0A8J6UL24"/>
<dbReference type="NCBIfam" id="TIGR00221">
    <property type="entry name" value="nagA"/>
    <property type="match status" value="1"/>
</dbReference>
<evidence type="ECO:0000256" key="3">
    <source>
        <dbReference type="ARBA" id="ARBA00022801"/>
    </source>
</evidence>
<feature type="binding site" evidence="7">
    <location>
        <begin position="302"/>
        <end position="304"/>
    </location>
    <ligand>
        <name>substrate</name>
    </ligand>
</feature>
<evidence type="ECO:0000256" key="2">
    <source>
        <dbReference type="ARBA" id="ARBA00022723"/>
    </source>
</evidence>
<protein>
    <recommendedName>
        <fullName evidence="5">N-acetylgalactosamine-6-phosphate deacetylase</fullName>
        <ecNumber evidence="5">3.5.1.25</ecNumber>
    </recommendedName>
    <alternativeName>
        <fullName evidence="5">N-acetylglucosamine-6-phosphate deacetylase</fullName>
    </alternativeName>
</protein>
<dbReference type="Gene3D" id="3.20.20.140">
    <property type="entry name" value="Metal-dependent hydrolases"/>
    <property type="match status" value="1"/>
</dbReference>
<feature type="binding site" evidence="7">
    <location>
        <position position="222"/>
    </location>
    <ligand>
        <name>substrate</name>
    </ligand>
</feature>
<name>A0A8J6UL24_9GAMM</name>
<feature type="active site" description="Proton donor/acceptor" evidence="6">
    <location>
        <position position="269"/>
    </location>
</feature>
<keyword evidence="11" id="KW-1185">Reference proteome</keyword>
<dbReference type="RefSeq" id="WP_191143276.1">
    <property type="nucleotide sequence ID" value="NZ_JACXAF010000001.1"/>
</dbReference>
<dbReference type="CDD" id="cd00854">
    <property type="entry name" value="NagA"/>
    <property type="match status" value="1"/>
</dbReference>
<dbReference type="GO" id="GO:0046872">
    <property type="term" value="F:metal ion binding"/>
    <property type="evidence" value="ECO:0007669"/>
    <property type="project" value="UniProtKB-KW"/>
</dbReference>
<comment type="similarity">
    <text evidence="1 5">Belongs to the metallo-dependent hydrolases superfamily. NagA family.</text>
</comment>
<feature type="domain" description="Amidohydrolase-related" evidence="9">
    <location>
        <begin position="48"/>
        <end position="366"/>
    </location>
</feature>
<evidence type="ECO:0000256" key="6">
    <source>
        <dbReference type="PIRSR" id="PIRSR038994-1"/>
    </source>
</evidence>
<dbReference type="Gene3D" id="2.30.40.10">
    <property type="entry name" value="Urease, subunit C, domain 1"/>
    <property type="match status" value="1"/>
</dbReference>
<comment type="caution">
    <text evidence="10">The sequence shown here is derived from an EMBL/GenBank/DDBJ whole genome shotgun (WGS) entry which is preliminary data.</text>
</comment>
<evidence type="ECO:0000313" key="10">
    <source>
        <dbReference type="EMBL" id="MBD1388170.1"/>
    </source>
</evidence>
<sequence length="384" mass="40968">MTQRFFAKQLFDGQQLLDNVAFEVTDGWISEIQPRATIDAAMTFVDGLVVPGFIDVQVNGGGGVMFNQTPTASAINRIGQAHAQFGTTGLLPTVITDDIEVMTQAADAVSQAIAEGQHNVLGIHFEGPHLSVARKGVHAEHHIRPLTEREFDQFIRQDLGKVVVTLAPENVSTEQIARLTQHGVLVCLGHSNASFKQVQAAIAAGARGFTHLFNAMSPLQSREPGMVGAALLDNHTWCGLIVDGHHVHPATLQLAIAAKAAGKMMLVTDAMPPVGDSKPSFSLYGQEIIRTEDRLNAKTGELAGSVLDMAAAVRNTVSQLGLPLVDALKMASRYPAEFALLADEVGSLGAGKRANFVVLDAALMVQQTWLAGECIYHRDSTAIG</sequence>
<evidence type="ECO:0000256" key="1">
    <source>
        <dbReference type="ARBA" id="ARBA00010716"/>
    </source>
</evidence>
<feature type="binding site" evidence="7">
    <location>
        <position position="246"/>
    </location>
    <ligand>
        <name>substrate</name>
    </ligand>
</feature>
<feature type="binding site" evidence="8">
    <location>
        <position position="190"/>
    </location>
    <ligand>
        <name>Zn(2+)</name>
        <dbReference type="ChEBI" id="CHEBI:29105"/>
    </ligand>
</feature>
<evidence type="ECO:0000256" key="4">
    <source>
        <dbReference type="ARBA" id="ARBA00023277"/>
    </source>
</evidence>
<dbReference type="FunFam" id="3.20.20.140:FF:000004">
    <property type="entry name" value="N-acetylglucosamine-6-phosphate deacetylase"/>
    <property type="match status" value="1"/>
</dbReference>
<organism evidence="10 11">
    <name type="scientific">Neiella litorisoli</name>
    <dbReference type="NCBI Taxonomy" id="2771431"/>
    <lineage>
        <taxon>Bacteria</taxon>
        <taxon>Pseudomonadati</taxon>
        <taxon>Pseudomonadota</taxon>
        <taxon>Gammaproteobacteria</taxon>
        <taxon>Alteromonadales</taxon>
        <taxon>Echinimonadaceae</taxon>
        <taxon>Neiella</taxon>
    </lineage>
</organism>
<dbReference type="EC" id="3.5.1.25" evidence="5"/>
<keyword evidence="3 5" id="KW-0378">Hydrolase</keyword>
<feature type="binding site" evidence="8">
    <location>
        <position position="211"/>
    </location>
    <ligand>
        <name>Zn(2+)</name>
        <dbReference type="ChEBI" id="CHEBI:29105"/>
    </ligand>
</feature>
<feature type="binding site" evidence="7">
    <location>
        <position position="137"/>
    </location>
    <ligand>
        <name>substrate</name>
    </ligand>
</feature>
<feature type="binding site" evidence="7">
    <location>
        <begin position="214"/>
        <end position="215"/>
    </location>
    <ligand>
        <name>substrate</name>
    </ligand>
</feature>
<comment type="catalytic activity">
    <reaction evidence="5">
        <text>N-acetyl-D-glucosamine 6-phosphate + H2O = D-glucosamine 6-phosphate + acetate</text>
        <dbReference type="Rhea" id="RHEA:22936"/>
        <dbReference type="ChEBI" id="CHEBI:15377"/>
        <dbReference type="ChEBI" id="CHEBI:30089"/>
        <dbReference type="ChEBI" id="CHEBI:57513"/>
        <dbReference type="ChEBI" id="CHEBI:58725"/>
        <dbReference type="EC" id="3.5.1.25"/>
    </reaction>
</comment>
<accession>A0A8J6UL24</accession>
<proteinExistence type="inferred from homology"/>
<keyword evidence="4 5" id="KW-0119">Carbohydrate metabolism</keyword>
<dbReference type="GO" id="GO:0008448">
    <property type="term" value="F:N-acetylglucosamine-6-phosphate deacetylase activity"/>
    <property type="evidence" value="ECO:0007669"/>
    <property type="project" value="UniProtKB-UniRule"/>
</dbReference>
<dbReference type="InterPro" id="IPR032466">
    <property type="entry name" value="Metal_Hydrolase"/>
</dbReference>
<dbReference type="EMBL" id="JACXAF010000001">
    <property type="protein sequence ID" value="MBD1388170.1"/>
    <property type="molecule type" value="Genomic_DNA"/>
</dbReference>
<dbReference type="InterPro" id="IPR011059">
    <property type="entry name" value="Metal-dep_hydrolase_composite"/>
</dbReference>
<evidence type="ECO:0000259" key="9">
    <source>
        <dbReference type="Pfam" id="PF01979"/>
    </source>
</evidence>
<evidence type="ECO:0000256" key="7">
    <source>
        <dbReference type="PIRSR" id="PIRSR038994-2"/>
    </source>
</evidence>